<comment type="caution">
    <text evidence="2">The sequence shown here is derived from an EMBL/GenBank/DDBJ whole genome shotgun (WGS) entry which is preliminary data.</text>
</comment>
<dbReference type="PANTHER" id="PTHR37984:SF5">
    <property type="entry name" value="PROTEIN NYNRIN-LIKE"/>
    <property type="match status" value="1"/>
</dbReference>
<dbReference type="Pfam" id="PF00665">
    <property type="entry name" value="rve"/>
    <property type="match status" value="1"/>
</dbReference>
<dbReference type="STRING" id="299467.A0A443RZU3"/>
<dbReference type="Gene3D" id="3.30.420.10">
    <property type="entry name" value="Ribonuclease H-like superfamily/Ribonuclease H"/>
    <property type="match status" value="1"/>
</dbReference>
<dbReference type="VEuPathDB" id="VectorBase:LDEU011228"/>
<dbReference type="EMBL" id="NCKV01015340">
    <property type="protein sequence ID" value="RWS20812.1"/>
    <property type="molecule type" value="Genomic_DNA"/>
</dbReference>
<proteinExistence type="predicted"/>
<evidence type="ECO:0000313" key="3">
    <source>
        <dbReference type="Proteomes" id="UP000288716"/>
    </source>
</evidence>
<dbReference type="GO" id="GO:0015074">
    <property type="term" value="P:DNA integration"/>
    <property type="evidence" value="ECO:0007669"/>
    <property type="project" value="InterPro"/>
</dbReference>
<dbReference type="InterPro" id="IPR001584">
    <property type="entry name" value="Integrase_cat-core"/>
</dbReference>
<dbReference type="OrthoDB" id="10048726at2759"/>
<dbReference type="PANTHER" id="PTHR37984">
    <property type="entry name" value="PROTEIN CBG26694"/>
    <property type="match status" value="1"/>
</dbReference>
<dbReference type="InterPro" id="IPR036397">
    <property type="entry name" value="RNaseH_sf"/>
</dbReference>
<gene>
    <name evidence="2" type="ORF">B4U80_06421</name>
</gene>
<accession>A0A443RZU3</accession>
<organism evidence="2 3">
    <name type="scientific">Leptotrombidium deliense</name>
    <dbReference type="NCBI Taxonomy" id="299467"/>
    <lineage>
        <taxon>Eukaryota</taxon>
        <taxon>Metazoa</taxon>
        <taxon>Ecdysozoa</taxon>
        <taxon>Arthropoda</taxon>
        <taxon>Chelicerata</taxon>
        <taxon>Arachnida</taxon>
        <taxon>Acari</taxon>
        <taxon>Acariformes</taxon>
        <taxon>Trombidiformes</taxon>
        <taxon>Prostigmata</taxon>
        <taxon>Anystina</taxon>
        <taxon>Parasitengona</taxon>
        <taxon>Trombiculoidea</taxon>
        <taxon>Trombiculidae</taxon>
        <taxon>Leptotrombidium</taxon>
    </lineage>
</organism>
<dbReference type="SUPFAM" id="SSF53098">
    <property type="entry name" value="Ribonuclease H-like"/>
    <property type="match status" value="1"/>
</dbReference>
<feature type="domain" description="Integrase catalytic" evidence="1">
    <location>
        <begin position="1"/>
        <end position="107"/>
    </location>
</feature>
<dbReference type="PROSITE" id="PS50994">
    <property type="entry name" value="INTEGRASE"/>
    <property type="match status" value="1"/>
</dbReference>
<keyword evidence="3" id="KW-1185">Reference proteome</keyword>
<dbReference type="Proteomes" id="UP000288716">
    <property type="component" value="Unassembled WGS sequence"/>
</dbReference>
<dbReference type="InterPro" id="IPR012337">
    <property type="entry name" value="RNaseH-like_sf"/>
</dbReference>
<name>A0A443RZU3_9ACAR</name>
<evidence type="ECO:0000313" key="2">
    <source>
        <dbReference type="EMBL" id="RWS20812.1"/>
    </source>
</evidence>
<protein>
    <recommendedName>
        <fullName evidence="1">Integrase catalytic domain-containing protein</fullName>
    </recommendedName>
</protein>
<reference evidence="2 3" key="1">
    <citation type="journal article" date="2018" name="Gigascience">
        <title>Genomes of trombidid mites reveal novel predicted allergens and laterally-transferred genes associated with secondary metabolism.</title>
        <authorList>
            <person name="Dong X."/>
            <person name="Chaisiri K."/>
            <person name="Xia D."/>
            <person name="Armstrong S.D."/>
            <person name="Fang Y."/>
            <person name="Donnelly M.J."/>
            <person name="Kadowaki T."/>
            <person name="McGarry J.W."/>
            <person name="Darby A.C."/>
            <person name="Makepeace B.L."/>
        </authorList>
    </citation>
    <scope>NUCLEOTIDE SEQUENCE [LARGE SCALE GENOMIC DNA]</scope>
    <source>
        <strain evidence="2">UoL-UT</strain>
    </source>
</reference>
<dbReference type="GO" id="GO:0003676">
    <property type="term" value="F:nucleic acid binding"/>
    <property type="evidence" value="ECO:0007669"/>
    <property type="project" value="InterPro"/>
</dbReference>
<sequence>MKTIEKLELIFSRTGIPMEIVSDNGTTFTSKEFQMFCANNGIKHPLYHPYHPSTNGAAERLVQTFKKTMNKIPENISHALPLFLLTYRNMPHSTTGKTPAELFLGSKYSVQIDISISAKTFGRKCTMEIIDGLKLSSSKDAEMFRTKLKLKEKL</sequence>
<dbReference type="InterPro" id="IPR050951">
    <property type="entry name" value="Retrovirus_Pol_polyprotein"/>
</dbReference>
<dbReference type="AlphaFoldDB" id="A0A443RZU3"/>
<evidence type="ECO:0000259" key="1">
    <source>
        <dbReference type="PROSITE" id="PS50994"/>
    </source>
</evidence>